<feature type="transmembrane region" description="Helical" evidence="1">
    <location>
        <begin position="12"/>
        <end position="29"/>
    </location>
</feature>
<comment type="caution">
    <text evidence="3">The sequence shown here is derived from an EMBL/GenBank/DDBJ whole genome shotgun (WGS) entry which is preliminary data.</text>
</comment>
<name>A0A7J9PHT3_METMI</name>
<accession>A0A7J9PHT3</accession>
<proteinExistence type="predicted"/>
<reference evidence="3 4" key="1">
    <citation type="submission" date="2020-07" db="EMBL/GenBank/DDBJ databases">
        <title>Genomic Encyclopedia of Type Strains, Phase IV (KMG-V): Genome sequencing to study the core and pangenomes of soil and plant-associated prokaryotes.</title>
        <authorList>
            <person name="Whitman W."/>
        </authorList>
    </citation>
    <scope>NUCLEOTIDE SEQUENCE [LARGE SCALE GENOMIC DNA]</scope>
    <source>
        <strain evidence="3 4">C8</strain>
    </source>
</reference>
<evidence type="ECO:0000256" key="1">
    <source>
        <dbReference type="SAM" id="Phobius"/>
    </source>
</evidence>
<evidence type="ECO:0000313" key="3">
    <source>
        <dbReference type="EMBL" id="MBA2862306.1"/>
    </source>
</evidence>
<dbReference type="Proteomes" id="UP000533207">
    <property type="component" value="Unassembled WGS sequence"/>
</dbReference>
<dbReference type="Pfam" id="PF07760">
    <property type="entry name" value="DUF1616"/>
    <property type="match status" value="1"/>
</dbReference>
<organism evidence="3 4">
    <name type="scientific">Methanococcus maripaludis</name>
    <name type="common">Methanococcus deltae</name>
    <dbReference type="NCBI Taxonomy" id="39152"/>
    <lineage>
        <taxon>Archaea</taxon>
        <taxon>Methanobacteriati</taxon>
        <taxon>Methanobacteriota</taxon>
        <taxon>Methanomada group</taxon>
        <taxon>Methanococci</taxon>
        <taxon>Methanococcales</taxon>
        <taxon>Methanococcaceae</taxon>
        <taxon>Methanococcus</taxon>
    </lineage>
</organism>
<protein>
    <submittedName>
        <fullName evidence="3">Putative membrane protein</fullName>
    </submittedName>
</protein>
<evidence type="ECO:0000259" key="2">
    <source>
        <dbReference type="Pfam" id="PF07760"/>
    </source>
</evidence>
<sequence length="181" mass="20718">MDKELLNKVLTGFLLIVLIVSIMGVVYIIKNPKQSEYFSEFYILGKSGMAYDYPTELYSGETGYLTIGIVNHEGRNVTYYGETWIIKSDSSNISEIDIKNAVILDSYIATLEPKPLIVEGDWEAQFEKNYSFSIDESGNYQMWFFLFKDNVSNDNISKKLQNAKNNTILSLKLNIDVSNWT</sequence>
<evidence type="ECO:0000313" key="4">
    <source>
        <dbReference type="Proteomes" id="UP000533207"/>
    </source>
</evidence>
<keyword evidence="1" id="KW-0812">Transmembrane</keyword>
<feature type="domain" description="DUF1616" evidence="2">
    <location>
        <begin position="6"/>
        <end position="158"/>
    </location>
</feature>
<dbReference type="EMBL" id="JACDUL010000003">
    <property type="protein sequence ID" value="MBA2862306.1"/>
    <property type="molecule type" value="Genomic_DNA"/>
</dbReference>
<dbReference type="InterPro" id="IPR011674">
    <property type="entry name" value="DUF1616"/>
</dbReference>
<gene>
    <name evidence="3" type="ORF">HNP90_001187</name>
</gene>
<keyword evidence="1" id="KW-0472">Membrane</keyword>
<dbReference type="AlphaFoldDB" id="A0A7J9PHT3"/>
<keyword evidence="1" id="KW-1133">Transmembrane helix</keyword>
<dbReference type="RefSeq" id="WP_012067888.1">
    <property type="nucleotide sequence ID" value="NZ_JACDUL010000003.1"/>
</dbReference>